<feature type="compositionally biased region" description="Acidic residues" evidence="2">
    <location>
        <begin position="121"/>
        <end position="130"/>
    </location>
</feature>
<comment type="subunit">
    <text evidence="1">Component of the Mediator complex.</text>
</comment>
<comment type="similarity">
    <text evidence="1">Belongs to the Mediator complex subunit 17 family.</text>
</comment>
<gene>
    <name evidence="1" type="primary">MED17</name>
    <name evidence="3" type="ORF">UTRI_05567</name>
</gene>
<name>A0A5C3EI39_9BASI</name>
<feature type="region of interest" description="Disordered" evidence="2">
    <location>
        <begin position="200"/>
        <end position="249"/>
    </location>
</feature>
<sequence length="918" mass="98387">MSTSNAGPSSAVTQEVHLSIEPVHIYTDSNLPSPPTAGGINTALGSSSISSVLNAFDRERKLQDILPDGTNVFADRQPALVQLSEDVRRLWAERGDFSRFRTEDLLKKRARDEDAAVDSGDSSDDDDEDEPGKKEKDDKDGEEGLLRPAGERVGGTIAESQFIELRNKVLSNLDVAHFNSIHAHQLLGMLIKQHRSTIQPSSNANVAARMGSPAPSVGGQSARSGSTTTAAATSNIPPKAPLGIFSHLNQPSSNREEEFILDPLSISLSRTSLNASTATRRTLGEEGGDEEEDEDDEYDHDPTSASFGLKQAKREMESTDGFKENKLREFKVVLETKRKAIGNAAELLSSAAEELRGSHAANRERWRGLIGLHGRGWGLTPGRPLLDVERFGVSTAEEEEEDVQPDTDKAAQQGGDGKEEVEKKTNLKSKEGTEKKAAGLQGFGTPIITSDGKVKEEGARDAWIGFGLPEAPIELRRRSIAYWADLPSSSNASEEEVKQKLVFPDRMHRRLRVRFVLWPATTASGGEGEGRIEWSSDPITGNVDGGKKEADFVVGQILDNELQAASREASDELVFGDVVAQARLLPPTFGVRLTSSSVRIVLTKRLDLVVELVPTTTTSSASEESQSQLKYAPHASLLLAFLRLSPLRQYQSFVKATSLGRQSDAAARAAAIKAVALAVPKKSTAAGGGKDSTADVGGGKGIAAGGKASSAALAKLDSLGPVIVGLHYWSFVHRLGSLLENLQKTAAKSGVRVKVQLVPITPSSASASASTVKRSKNLTDLTALLAKLVDATPSKRYFSASTQETRLSRDSTAIHTIYQTYSTKQSKEEPMDALKGFAKVFVNTIKADHQRLVCTLSFRQPSLITVQFATPNRNADSSGGGGGVGGAKCGVRLTNKPLAVDLETLATLLGQRIGLYTS</sequence>
<evidence type="ECO:0000256" key="1">
    <source>
        <dbReference type="RuleBase" id="RU364140"/>
    </source>
</evidence>
<dbReference type="OrthoDB" id="1902587at2759"/>
<dbReference type="InterPro" id="IPR019313">
    <property type="entry name" value="Mediator_Med17"/>
</dbReference>
<keyword evidence="4" id="KW-1185">Reference proteome</keyword>
<evidence type="ECO:0000256" key="2">
    <source>
        <dbReference type="SAM" id="MobiDB-lite"/>
    </source>
</evidence>
<feature type="compositionally biased region" description="Acidic residues" evidence="2">
    <location>
        <begin position="396"/>
        <end position="405"/>
    </location>
</feature>
<dbReference type="GO" id="GO:0006357">
    <property type="term" value="P:regulation of transcription by RNA polymerase II"/>
    <property type="evidence" value="ECO:0007669"/>
    <property type="project" value="InterPro"/>
</dbReference>
<keyword evidence="1" id="KW-0010">Activator</keyword>
<keyword evidence="1" id="KW-0805">Transcription regulation</keyword>
<dbReference type="Pfam" id="PF10156">
    <property type="entry name" value="Med17"/>
    <property type="match status" value="1"/>
</dbReference>
<comment type="function">
    <text evidence="1">Component of the Mediator complex, a coactivator involved in the regulated transcription of nearly all RNA polymerase II-dependent genes. Mediator functions as a bridge to convey information from gene-specific regulatory proteins to the basal RNA polymerase II transcription machinery. Mediator is recruited to promoters by direct interactions with regulatory proteins and serves as a scaffold for the assembly of a functional preinitiation complex with RNA polymerase II and the general transcription factors.</text>
</comment>
<evidence type="ECO:0000313" key="3">
    <source>
        <dbReference type="EMBL" id="SPO29745.1"/>
    </source>
</evidence>
<dbReference type="GO" id="GO:0016592">
    <property type="term" value="C:mediator complex"/>
    <property type="evidence" value="ECO:0007669"/>
    <property type="project" value="InterPro"/>
</dbReference>
<feature type="compositionally biased region" description="Acidic residues" evidence="2">
    <location>
        <begin position="286"/>
        <end position="299"/>
    </location>
</feature>
<feature type="compositionally biased region" description="Basic and acidic residues" evidence="2">
    <location>
        <begin position="131"/>
        <end position="145"/>
    </location>
</feature>
<reference evidence="3 4" key="1">
    <citation type="submission" date="2018-03" db="EMBL/GenBank/DDBJ databases">
        <authorList>
            <person name="Guldener U."/>
        </authorList>
    </citation>
    <scope>NUCLEOTIDE SEQUENCE [LARGE SCALE GENOMIC DNA]</scope>
    <source>
        <strain evidence="3 4">NBRC100155</strain>
    </source>
</reference>
<feature type="region of interest" description="Disordered" evidence="2">
    <location>
        <begin position="393"/>
        <end position="436"/>
    </location>
</feature>
<dbReference type="Proteomes" id="UP000324022">
    <property type="component" value="Unassembled WGS sequence"/>
</dbReference>
<feature type="compositionally biased region" description="Low complexity" evidence="2">
    <location>
        <begin position="221"/>
        <end position="234"/>
    </location>
</feature>
<feature type="region of interest" description="Disordered" evidence="2">
    <location>
        <begin position="275"/>
        <end position="317"/>
    </location>
</feature>
<dbReference type="AlphaFoldDB" id="A0A5C3EI39"/>
<keyword evidence="1" id="KW-0539">Nucleus</keyword>
<dbReference type="GO" id="GO:0003712">
    <property type="term" value="F:transcription coregulator activity"/>
    <property type="evidence" value="ECO:0007669"/>
    <property type="project" value="InterPro"/>
</dbReference>
<feature type="compositionally biased region" description="Basic and acidic residues" evidence="2">
    <location>
        <begin position="416"/>
        <end position="436"/>
    </location>
</feature>
<comment type="subcellular location">
    <subcellularLocation>
        <location evidence="1">Nucleus</location>
    </subcellularLocation>
</comment>
<accession>A0A5C3EI39</accession>
<proteinExistence type="inferred from homology"/>
<feature type="region of interest" description="Disordered" evidence="2">
    <location>
        <begin position="109"/>
        <end position="153"/>
    </location>
</feature>
<keyword evidence="1" id="KW-0804">Transcription</keyword>
<dbReference type="EMBL" id="OOIN01000029">
    <property type="protein sequence ID" value="SPO29745.1"/>
    <property type="molecule type" value="Genomic_DNA"/>
</dbReference>
<organism evidence="3 4">
    <name type="scientific">Ustilago trichophora</name>
    <dbReference type="NCBI Taxonomy" id="86804"/>
    <lineage>
        <taxon>Eukaryota</taxon>
        <taxon>Fungi</taxon>
        <taxon>Dikarya</taxon>
        <taxon>Basidiomycota</taxon>
        <taxon>Ustilaginomycotina</taxon>
        <taxon>Ustilaginomycetes</taxon>
        <taxon>Ustilaginales</taxon>
        <taxon>Ustilaginaceae</taxon>
        <taxon>Ustilago</taxon>
    </lineage>
</organism>
<protein>
    <recommendedName>
        <fullName evidence="1">Mediator of RNA polymerase II transcription subunit 17</fullName>
    </recommendedName>
    <alternativeName>
        <fullName evidence="1">Mediator complex subunit 17</fullName>
    </alternativeName>
</protein>
<evidence type="ECO:0000313" key="4">
    <source>
        <dbReference type="Proteomes" id="UP000324022"/>
    </source>
</evidence>